<dbReference type="AlphaFoldDB" id="I1C268"/>
<keyword evidence="2" id="KW-1185">Reference proteome</keyword>
<sequence>MKLHNNHPIHKTVSGSSCFKGTCRWKKMTELIPPPISIEFQQVIKLPCMKRWDERLFERSWHLPAPSADDSTL</sequence>
<gene>
    <name evidence="1" type="ORF">RO3G_07253</name>
</gene>
<reference evidence="1 2" key="1">
    <citation type="journal article" date="2009" name="PLoS Genet.">
        <title>Genomic analysis of the basal lineage fungus Rhizopus oryzae reveals a whole-genome duplication.</title>
        <authorList>
            <person name="Ma L.-J."/>
            <person name="Ibrahim A.S."/>
            <person name="Skory C."/>
            <person name="Grabherr M.G."/>
            <person name="Burger G."/>
            <person name="Butler M."/>
            <person name="Elias M."/>
            <person name="Idnurm A."/>
            <person name="Lang B.F."/>
            <person name="Sone T."/>
            <person name="Abe A."/>
            <person name="Calvo S.E."/>
            <person name="Corrochano L.M."/>
            <person name="Engels R."/>
            <person name="Fu J."/>
            <person name="Hansberg W."/>
            <person name="Kim J.-M."/>
            <person name="Kodira C.D."/>
            <person name="Koehrsen M.J."/>
            <person name="Liu B."/>
            <person name="Miranda-Saavedra D."/>
            <person name="O'Leary S."/>
            <person name="Ortiz-Castellanos L."/>
            <person name="Poulter R."/>
            <person name="Rodriguez-Romero J."/>
            <person name="Ruiz-Herrera J."/>
            <person name="Shen Y.-Q."/>
            <person name="Zeng Q."/>
            <person name="Galagan J."/>
            <person name="Birren B.W."/>
            <person name="Cuomo C.A."/>
            <person name="Wickes B.L."/>
        </authorList>
    </citation>
    <scope>NUCLEOTIDE SEQUENCE [LARGE SCALE GENOMIC DNA]</scope>
    <source>
        <strain evidence="2">RA 99-880 / ATCC MYA-4621 / FGSC 9543 / NRRL 43880</strain>
    </source>
</reference>
<proteinExistence type="predicted"/>
<dbReference type="RefSeq" id="XP_067517944.1">
    <property type="nucleotide sequence ID" value="XM_067661843.1"/>
</dbReference>
<organism evidence="1 2">
    <name type="scientific">Rhizopus delemar (strain RA 99-880 / ATCC MYA-4621 / FGSC 9543 / NRRL 43880)</name>
    <name type="common">Mucormycosis agent</name>
    <name type="synonym">Rhizopus arrhizus var. delemar</name>
    <dbReference type="NCBI Taxonomy" id="246409"/>
    <lineage>
        <taxon>Eukaryota</taxon>
        <taxon>Fungi</taxon>
        <taxon>Fungi incertae sedis</taxon>
        <taxon>Mucoromycota</taxon>
        <taxon>Mucoromycotina</taxon>
        <taxon>Mucoromycetes</taxon>
        <taxon>Mucorales</taxon>
        <taxon>Mucorineae</taxon>
        <taxon>Rhizopodaceae</taxon>
        <taxon>Rhizopus</taxon>
    </lineage>
</organism>
<dbReference type="InParanoid" id="I1C268"/>
<dbReference type="VEuPathDB" id="FungiDB:RO3G_07253"/>
<evidence type="ECO:0000313" key="2">
    <source>
        <dbReference type="Proteomes" id="UP000009138"/>
    </source>
</evidence>
<dbReference type="EMBL" id="CH476736">
    <property type="protein sequence ID" value="EIE82548.1"/>
    <property type="molecule type" value="Genomic_DNA"/>
</dbReference>
<protein>
    <submittedName>
        <fullName evidence="1">Uncharacterized protein</fullName>
    </submittedName>
</protein>
<dbReference type="Proteomes" id="UP000009138">
    <property type="component" value="Unassembled WGS sequence"/>
</dbReference>
<evidence type="ECO:0000313" key="1">
    <source>
        <dbReference type="EMBL" id="EIE82548.1"/>
    </source>
</evidence>
<dbReference type="GeneID" id="93614224"/>
<name>I1C268_RHIO9</name>
<accession>I1C268</accession>